<dbReference type="Proteomes" id="UP000038487">
    <property type="component" value="Unassembled WGS sequence"/>
</dbReference>
<sequence length="138" mass="15794">MVLRGFGKFYATQRFELVPTTADLHDAPEKEPFRVSTREYIYRLEIANESHVIEWHWHPVGNSDERRPHIHPAINRDAHLPGPRVVLEDVIEGCIALGATPACEDWKERLAASGGVHKLYRTWVHEPGDLKKPAVKED</sequence>
<evidence type="ECO:0000313" key="1">
    <source>
        <dbReference type="EMBL" id="CPT28058.1"/>
    </source>
</evidence>
<evidence type="ECO:0000313" key="2">
    <source>
        <dbReference type="Proteomes" id="UP000038487"/>
    </source>
</evidence>
<dbReference type="AlphaFoldDB" id="A0AB33T454"/>
<dbReference type="EMBL" id="CSUW01000004">
    <property type="protein sequence ID" value="CPT28058.1"/>
    <property type="molecule type" value="Genomic_DNA"/>
</dbReference>
<comment type="caution">
    <text evidence="1">The sequence shown here is derived from an EMBL/GenBank/DDBJ whole genome shotgun (WGS) entry which is preliminary data.</text>
</comment>
<name>A0AB33T454_9MYCO</name>
<organism evidence="1 2">
    <name type="scientific">Mycobacteroides abscessus</name>
    <dbReference type="NCBI Taxonomy" id="36809"/>
    <lineage>
        <taxon>Bacteria</taxon>
        <taxon>Bacillati</taxon>
        <taxon>Actinomycetota</taxon>
        <taxon>Actinomycetes</taxon>
        <taxon>Mycobacteriales</taxon>
        <taxon>Mycobacteriaceae</taxon>
        <taxon>Mycobacteroides</taxon>
    </lineage>
</organism>
<accession>A0AB33T454</accession>
<dbReference type="RefSeq" id="WP_005090655.1">
    <property type="nucleotide sequence ID" value="NZ_QXBU01000008.1"/>
</dbReference>
<protein>
    <submittedName>
        <fullName evidence="1">Uncharacterized protein</fullName>
    </submittedName>
</protein>
<gene>
    <name evidence="1" type="ORF">ERS075527_02215</name>
</gene>
<proteinExistence type="predicted"/>
<reference evidence="1 2" key="1">
    <citation type="submission" date="2015-03" db="EMBL/GenBank/DDBJ databases">
        <authorList>
            <consortium name="Pathogen Informatics"/>
            <person name="Murphy D."/>
        </authorList>
    </citation>
    <scope>NUCLEOTIDE SEQUENCE [LARGE SCALE GENOMIC DNA]</scope>
    <source>
        <strain evidence="1 2">PAP036</strain>
    </source>
</reference>